<dbReference type="EMBL" id="GG738874">
    <property type="protein sequence ID" value="EFC43261.1"/>
    <property type="molecule type" value="Genomic_DNA"/>
</dbReference>
<sequence length="547" mass="61975">MPLPNILPTPNTSRKQSVHNNNNQAQQPSSKNVNNTNNTTSTTPSHITNTNTTTTTATATATTQLTNQQTTNMSKSPPNDSSLHPSSATTSQKRGKVLGMISMFENLNPDKTSKPTTTTSEKIALSNALQDEEKKKRFRARSNSFDLNSPSTASVVTTNSTNITNTANISSQVSNNQKTNPPPNIFHNISKNIYNNINTQLNTNNTNNTNVNNNTTHHNTAVNNIKENEEEEKSRLTRTPSMVQGLKARFEKLQFSVLEQLKKEEEWMQKKKERQLTARSHGDNHQSSHRSDTSSCESETNHRNSVELSSHNQKHNDSMLMYDHDIISTDDEYSEEDEQEIHQMMETENDYHQHHSMDENKRRSQEERIHQHVFDTLMISPPPQIVAGMAAQSRQSLFYHELYGETASSSTPSPMDVTDPSSTSSMNNDDWLESQMNRHQRYNISDLDLLTAYRHKSQLYQMQNPANVMMNPFIQDSQVVLGSDAEEEDYAEDGGEYLSSDNDQTDIDPEHRRSSVDMIGGVLDRQSEEEFTSWEKQMEEFGKALVI</sequence>
<gene>
    <name evidence="2" type="ORF">NAEGRDRAFT_58311</name>
</gene>
<reference evidence="2 3" key="1">
    <citation type="journal article" date="2010" name="Cell">
        <title>The genome of Naegleria gruberi illuminates early eukaryotic versatility.</title>
        <authorList>
            <person name="Fritz-Laylin L.K."/>
            <person name="Prochnik S.E."/>
            <person name="Ginger M.L."/>
            <person name="Dacks J.B."/>
            <person name="Carpenter M.L."/>
            <person name="Field M.C."/>
            <person name="Kuo A."/>
            <person name="Paredez A."/>
            <person name="Chapman J."/>
            <person name="Pham J."/>
            <person name="Shu S."/>
            <person name="Neupane R."/>
            <person name="Cipriano M."/>
            <person name="Mancuso J."/>
            <person name="Tu H."/>
            <person name="Salamov A."/>
            <person name="Lindquist E."/>
            <person name="Shapiro H."/>
            <person name="Lucas S."/>
            <person name="Grigoriev I.V."/>
            <person name="Cande W.Z."/>
            <person name="Fulton C."/>
            <person name="Rokhsar D.S."/>
            <person name="Dawson S.C."/>
        </authorList>
    </citation>
    <scope>NUCLEOTIDE SEQUENCE [LARGE SCALE GENOMIC DNA]</scope>
    <source>
        <strain evidence="2 3">NEG-M</strain>
    </source>
</reference>
<feature type="compositionally biased region" description="Acidic residues" evidence="1">
    <location>
        <begin position="485"/>
        <end position="495"/>
    </location>
</feature>
<feature type="compositionally biased region" description="Low complexity" evidence="1">
    <location>
        <begin position="30"/>
        <end position="72"/>
    </location>
</feature>
<dbReference type="Proteomes" id="UP000006671">
    <property type="component" value="Unassembled WGS sequence"/>
</dbReference>
<dbReference type="OrthoDB" id="10437157at2759"/>
<feature type="compositionally biased region" description="Basic and acidic residues" evidence="1">
    <location>
        <begin position="269"/>
        <end position="292"/>
    </location>
</feature>
<organism evidence="3">
    <name type="scientific">Naegleria gruberi</name>
    <name type="common">Amoeba</name>
    <dbReference type="NCBI Taxonomy" id="5762"/>
    <lineage>
        <taxon>Eukaryota</taxon>
        <taxon>Discoba</taxon>
        <taxon>Heterolobosea</taxon>
        <taxon>Tetramitia</taxon>
        <taxon>Eutetramitia</taxon>
        <taxon>Vahlkampfiidae</taxon>
        <taxon>Naegleria</taxon>
    </lineage>
</organism>
<feature type="region of interest" description="Disordered" evidence="1">
    <location>
        <begin position="1"/>
        <end position="93"/>
    </location>
</feature>
<feature type="region of interest" description="Disordered" evidence="1">
    <location>
        <begin position="128"/>
        <end position="155"/>
    </location>
</feature>
<evidence type="ECO:0000313" key="2">
    <source>
        <dbReference type="EMBL" id="EFC43261.1"/>
    </source>
</evidence>
<evidence type="ECO:0000256" key="1">
    <source>
        <dbReference type="SAM" id="MobiDB-lite"/>
    </source>
</evidence>
<name>D2VIG1_NAEGR</name>
<dbReference type="KEGG" id="ngr:NAEGRDRAFT_58311"/>
<dbReference type="GeneID" id="8853328"/>
<accession>D2VIG1</accession>
<dbReference type="VEuPathDB" id="AmoebaDB:NAEGRDRAFT_58311"/>
<dbReference type="AlphaFoldDB" id="D2VIG1"/>
<proteinExistence type="predicted"/>
<protein>
    <submittedName>
        <fullName evidence="2">Predicted protein</fullName>
    </submittedName>
</protein>
<keyword evidence="3" id="KW-1185">Reference proteome</keyword>
<dbReference type="RefSeq" id="XP_002676005.1">
    <property type="nucleotide sequence ID" value="XM_002675959.1"/>
</dbReference>
<feature type="compositionally biased region" description="Polar residues" evidence="1">
    <location>
        <begin position="73"/>
        <end position="92"/>
    </location>
</feature>
<dbReference type="OMA" id="FYHELYG"/>
<feature type="region of interest" description="Disordered" evidence="1">
    <location>
        <begin position="269"/>
        <end position="317"/>
    </location>
</feature>
<feature type="region of interest" description="Disordered" evidence="1">
    <location>
        <begin position="406"/>
        <end position="426"/>
    </location>
</feature>
<feature type="compositionally biased region" description="Polar residues" evidence="1">
    <location>
        <begin position="8"/>
        <end position="29"/>
    </location>
</feature>
<feature type="region of interest" description="Disordered" evidence="1">
    <location>
        <begin position="485"/>
        <end position="513"/>
    </location>
</feature>
<dbReference type="InParanoid" id="D2VIG1"/>
<evidence type="ECO:0000313" key="3">
    <source>
        <dbReference type="Proteomes" id="UP000006671"/>
    </source>
</evidence>